<sequence length="150" mass="17532">MSEKPEKTLYENQAEIWENAKKFLVEMVEDKPVVQEALVWASLAEGKFGLYEQEYRGQEGSDIDLVIVTDENYELPPEWKFTTVEKSCFDLYRVGKFMHEGHKHPIDGLIVFPSRHSLQEIRDMLSDRSKSVYLKSGESILNQYEDHSKK</sequence>
<dbReference type="AlphaFoldDB" id="A0A1F7YNW3"/>
<name>A0A1F7YNW3_9BACT</name>
<comment type="caution">
    <text evidence="1">The sequence shown here is derived from an EMBL/GenBank/DDBJ whole genome shotgun (WGS) entry which is preliminary data.</text>
</comment>
<reference evidence="1 2" key="1">
    <citation type="journal article" date="2016" name="Nat. Commun.">
        <title>Thousands of microbial genomes shed light on interconnected biogeochemical processes in an aquifer system.</title>
        <authorList>
            <person name="Anantharaman K."/>
            <person name="Brown C.T."/>
            <person name="Hug L.A."/>
            <person name="Sharon I."/>
            <person name="Castelle C.J."/>
            <person name="Probst A.J."/>
            <person name="Thomas B.C."/>
            <person name="Singh A."/>
            <person name="Wilkins M.J."/>
            <person name="Karaoz U."/>
            <person name="Brodie E.L."/>
            <person name="Williams K.H."/>
            <person name="Hubbard S.S."/>
            <person name="Banfield J.F."/>
        </authorList>
    </citation>
    <scope>NUCLEOTIDE SEQUENCE [LARGE SCALE GENOMIC DNA]</scope>
</reference>
<dbReference type="InterPro" id="IPR043519">
    <property type="entry name" value="NT_sf"/>
</dbReference>
<dbReference type="Gene3D" id="3.30.460.10">
    <property type="entry name" value="Beta Polymerase, domain 2"/>
    <property type="match status" value="1"/>
</dbReference>
<organism evidence="1 2">
    <name type="scientific">Candidatus Woesebacteria bacterium RIFCSPHIGHO2_01_FULL_41_10</name>
    <dbReference type="NCBI Taxonomy" id="1802500"/>
    <lineage>
        <taxon>Bacteria</taxon>
        <taxon>Candidatus Woeseibacteriota</taxon>
    </lineage>
</organism>
<dbReference type="Proteomes" id="UP000177263">
    <property type="component" value="Unassembled WGS sequence"/>
</dbReference>
<protein>
    <recommendedName>
        <fullName evidence="3">Polymerase nucleotidyl transferase domain-containing protein</fullName>
    </recommendedName>
</protein>
<evidence type="ECO:0008006" key="3">
    <source>
        <dbReference type="Google" id="ProtNLM"/>
    </source>
</evidence>
<evidence type="ECO:0000313" key="1">
    <source>
        <dbReference type="EMBL" id="OGM28599.1"/>
    </source>
</evidence>
<dbReference type="EMBL" id="MGGM01000027">
    <property type="protein sequence ID" value="OGM28599.1"/>
    <property type="molecule type" value="Genomic_DNA"/>
</dbReference>
<proteinExistence type="predicted"/>
<accession>A0A1F7YNW3</accession>
<evidence type="ECO:0000313" key="2">
    <source>
        <dbReference type="Proteomes" id="UP000177263"/>
    </source>
</evidence>
<gene>
    <name evidence="1" type="ORF">A2801_01795</name>
</gene>